<evidence type="ECO:0000313" key="4">
    <source>
        <dbReference type="Proteomes" id="UP000289200"/>
    </source>
</evidence>
<reference evidence="4" key="1">
    <citation type="submission" date="2018-10" db="EMBL/GenBank/DDBJ databases">
        <authorList>
            <person name="Peiro R."/>
            <person name="Begona"/>
            <person name="Cbmso G."/>
            <person name="Lopez M."/>
            <person name="Gonzalez S."/>
            <person name="Sacristan E."/>
            <person name="Castillo E."/>
        </authorList>
    </citation>
    <scope>NUCLEOTIDE SEQUENCE [LARGE SCALE GENOMIC DNA]</scope>
</reference>
<name>A0A447D071_9BRAD</name>
<evidence type="ECO:0000256" key="1">
    <source>
        <dbReference type="SAM" id="SignalP"/>
    </source>
</evidence>
<feature type="chain" id="PRO_5019232049" description="PepSY domain-containing protein" evidence="1">
    <location>
        <begin position="21"/>
        <end position="89"/>
    </location>
</feature>
<keyword evidence="4" id="KW-1185">Reference proteome</keyword>
<dbReference type="AlphaFoldDB" id="A0A447D071"/>
<dbReference type="RefSeq" id="WP_207211575.1">
    <property type="nucleotide sequence ID" value="NZ_UWOC01000183.1"/>
</dbReference>
<comment type="caution">
    <text evidence="3">The sequence shown here is derived from an EMBL/GenBank/DDBJ whole genome shotgun (WGS) entry which is preliminary data.</text>
</comment>
<dbReference type="SUPFAM" id="SSF54593">
    <property type="entry name" value="Glyoxalase/Bleomycin resistance protein/Dihydroxybiphenyl dioxygenase"/>
    <property type="match status" value="1"/>
</dbReference>
<evidence type="ECO:0000313" key="3">
    <source>
        <dbReference type="EMBL" id="VCU10951.1"/>
    </source>
</evidence>
<sequence length="89" mass="9668">MMAYLILLVVLVLAAAPASAGPLCTSAPPATWLPLDTLRARVEAEGYRIVVLKTTAGNCYEIYGRDRDGRRVEIYFDPVSGDVVKASIR</sequence>
<dbReference type="InterPro" id="IPR029068">
    <property type="entry name" value="Glyas_Bleomycin-R_OHBP_Dase"/>
</dbReference>
<evidence type="ECO:0000259" key="2">
    <source>
        <dbReference type="Pfam" id="PF13670"/>
    </source>
</evidence>
<protein>
    <recommendedName>
        <fullName evidence="2">PepSY domain-containing protein</fullName>
    </recommendedName>
</protein>
<dbReference type="EMBL" id="UWOC01000183">
    <property type="protein sequence ID" value="VCU10951.1"/>
    <property type="molecule type" value="Genomic_DNA"/>
</dbReference>
<accession>A0A447D071</accession>
<gene>
    <name evidence="3" type="ORF">RHODGE_RHODGE_04155</name>
</gene>
<proteinExistence type="predicted"/>
<dbReference type="InterPro" id="IPR025711">
    <property type="entry name" value="PepSY"/>
</dbReference>
<organism evidence="3 4">
    <name type="scientific">Rhodoplanes serenus</name>
    <dbReference type="NCBI Taxonomy" id="200615"/>
    <lineage>
        <taxon>Bacteria</taxon>
        <taxon>Pseudomonadati</taxon>
        <taxon>Pseudomonadota</taxon>
        <taxon>Alphaproteobacteria</taxon>
        <taxon>Hyphomicrobiales</taxon>
        <taxon>Nitrobacteraceae</taxon>
        <taxon>Rhodoplanes</taxon>
    </lineage>
</organism>
<dbReference type="Pfam" id="PF13670">
    <property type="entry name" value="PepSY_2"/>
    <property type="match status" value="1"/>
</dbReference>
<feature type="signal peptide" evidence="1">
    <location>
        <begin position="1"/>
        <end position="20"/>
    </location>
</feature>
<feature type="domain" description="PepSY" evidence="2">
    <location>
        <begin position="5"/>
        <end position="86"/>
    </location>
</feature>
<dbReference type="Proteomes" id="UP000289200">
    <property type="component" value="Unassembled WGS sequence"/>
</dbReference>
<keyword evidence="1" id="KW-0732">Signal</keyword>